<evidence type="ECO:0000313" key="3">
    <source>
        <dbReference type="EMBL" id="RDW91642.1"/>
    </source>
</evidence>
<dbReference type="InterPro" id="IPR050317">
    <property type="entry name" value="Plant_Fungal_Acyltransferase"/>
</dbReference>
<dbReference type="GO" id="GO:0016747">
    <property type="term" value="F:acyltransferase activity, transferring groups other than amino-acyl groups"/>
    <property type="evidence" value="ECO:0007669"/>
    <property type="project" value="TreeGrafter"/>
</dbReference>
<dbReference type="InterPro" id="IPR023213">
    <property type="entry name" value="CAT-like_dom_sf"/>
</dbReference>
<keyword evidence="4" id="KW-1185">Reference proteome</keyword>
<dbReference type="Pfam" id="PF22664">
    <property type="entry name" value="TRI-like_N"/>
    <property type="match status" value="1"/>
</dbReference>
<reference evidence="3 4" key="1">
    <citation type="journal article" date="2018" name="IMA Fungus">
        <title>IMA Genome-F 9: Draft genome sequence of Annulohypoxylon stygium, Aspergillus mulundensis, Berkeleyomyces basicola (syn. Thielaviopsis basicola), Ceratocystis smalleyi, two Cercospora beticola strains, Coleophoma cylindrospora, Fusarium fracticaudum, Phialophora cf. hyalina, and Morchella septimelata.</title>
        <authorList>
            <person name="Wingfield B.D."/>
            <person name="Bills G.F."/>
            <person name="Dong Y."/>
            <person name="Huang W."/>
            <person name="Nel W.J."/>
            <person name="Swalarsk-Parry B.S."/>
            <person name="Vaghefi N."/>
            <person name="Wilken P.M."/>
            <person name="An Z."/>
            <person name="de Beer Z.W."/>
            <person name="De Vos L."/>
            <person name="Chen L."/>
            <person name="Duong T.A."/>
            <person name="Gao Y."/>
            <person name="Hammerbacher A."/>
            <person name="Kikkert J.R."/>
            <person name="Li Y."/>
            <person name="Li H."/>
            <person name="Li K."/>
            <person name="Li Q."/>
            <person name="Liu X."/>
            <person name="Ma X."/>
            <person name="Naidoo K."/>
            <person name="Pethybridge S.J."/>
            <person name="Sun J."/>
            <person name="Steenkamp E.T."/>
            <person name="van der Nest M.A."/>
            <person name="van Wyk S."/>
            <person name="Wingfield M.J."/>
            <person name="Xiong C."/>
            <person name="Yue Q."/>
            <person name="Zhang X."/>
        </authorList>
    </citation>
    <scope>NUCLEOTIDE SEQUENCE [LARGE SCALE GENOMIC DNA]</scope>
    <source>
        <strain evidence="3 4">BP5796</strain>
    </source>
</reference>
<protein>
    <recommendedName>
        <fullName evidence="2">Trichothecene 3-O-acetyltransferase-like N-terminal domain-containing protein</fullName>
    </recommendedName>
</protein>
<dbReference type="OrthoDB" id="1862401at2759"/>
<sequence>MANLSLSNDNVLIQGPSFHIDLPGLDARHPVHYSRRLLIFRSASSEQSNAQLAALKVGLQALVLRCPILGGTIDSLPIDETSESKKDWRTIVPGHGVELVVRDLRSAMASFEELEAAEFPPLKLPYDLLIPIPEDIDALRPFAAFKMQFSAIVGGTILTFAMSHTVADGSGTNELLRILSEETRFAQEDSSEHSSEDLGKAERSAVVTTSIGLDRSILRNITSDVAFKIEDHPAFRLKSSLEEPSLEQHIDSFEAKSPEIPVLLRISPDHLALLKADATLPSAPPISTHDAVSALMWRSVLLIRSRRTPLSQEVLDSTIGNFYMPSDARRHLDLPLLYVGNAVYQLTAALNLRTLFSASGLQHAANAIRSAITSVKPAFVSSYMAMVNEKWVDWAFMTDYSTTGVGMGTDWSSGSLYRDNWGKAFGSLVRYRFPGEASNYILPKIPDGGAEVVVSVMPQEVELLNSDECFGKYMELP</sequence>
<feature type="domain" description="Trichothecene 3-O-acetyltransferase-like N-terminal" evidence="2">
    <location>
        <begin position="37"/>
        <end position="181"/>
    </location>
</feature>
<evidence type="ECO:0000313" key="4">
    <source>
        <dbReference type="Proteomes" id="UP000256328"/>
    </source>
</evidence>
<evidence type="ECO:0000259" key="2">
    <source>
        <dbReference type="Pfam" id="PF22664"/>
    </source>
</evidence>
<keyword evidence="1" id="KW-0808">Transferase</keyword>
<dbReference type="Gene3D" id="3.30.559.10">
    <property type="entry name" value="Chloramphenicol acetyltransferase-like domain"/>
    <property type="match status" value="2"/>
</dbReference>
<dbReference type="InterPro" id="IPR054710">
    <property type="entry name" value="Tri101-like_N"/>
</dbReference>
<accession>A0A3D8SZA1</accession>
<proteinExistence type="predicted"/>
<dbReference type="Proteomes" id="UP000256328">
    <property type="component" value="Unassembled WGS sequence"/>
</dbReference>
<name>A0A3D8SZA1_9HELO</name>
<comment type="caution">
    <text evidence="3">The sequence shown here is derived from an EMBL/GenBank/DDBJ whole genome shotgun (WGS) entry which is preliminary data.</text>
</comment>
<gene>
    <name evidence="3" type="ORF">BP5796_02807</name>
</gene>
<dbReference type="AlphaFoldDB" id="A0A3D8SZA1"/>
<dbReference type="EMBL" id="PDLN01000003">
    <property type="protein sequence ID" value="RDW91642.1"/>
    <property type="molecule type" value="Genomic_DNA"/>
</dbReference>
<organism evidence="3 4">
    <name type="scientific">Coleophoma crateriformis</name>
    <dbReference type="NCBI Taxonomy" id="565419"/>
    <lineage>
        <taxon>Eukaryota</taxon>
        <taxon>Fungi</taxon>
        <taxon>Dikarya</taxon>
        <taxon>Ascomycota</taxon>
        <taxon>Pezizomycotina</taxon>
        <taxon>Leotiomycetes</taxon>
        <taxon>Helotiales</taxon>
        <taxon>Dermateaceae</taxon>
        <taxon>Coleophoma</taxon>
    </lineage>
</organism>
<evidence type="ECO:0000256" key="1">
    <source>
        <dbReference type="ARBA" id="ARBA00022679"/>
    </source>
</evidence>
<dbReference type="PANTHER" id="PTHR31642">
    <property type="entry name" value="TRICHOTHECENE 3-O-ACETYLTRANSFERASE"/>
    <property type="match status" value="1"/>
</dbReference>
<dbReference type="PANTHER" id="PTHR31642:SF310">
    <property type="entry name" value="FATTY ALCOHOL:CAFFEOYL-COA ACYLTRANSFERASE"/>
    <property type="match status" value="1"/>
</dbReference>